<evidence type="ECO:0000313" key="16">
    <source>
        <dbReference type="Proteomes" id="UP001283361"/>
    </source>
</evidence>
<feature type="binding site" evidence="11">
    <location>
        <position position="501"/>
    </location>
    <ligand>
        <name>ATP</name>
        <dbReference type="ChEBI" id="CHEBI:30616"/>
    </ligand>
</feature>
<keyword evidence="13" id="KW-1133">Transmembrane helix</keyword>
<keyword evidence="4" id="KW-0808">Transferase</keyword>
<keyword evidence="8 11" id="KW-0067">ATP-binding</keyword>
<dbReference type="PANTHER" id="PTHR24416:SF611">
    <property type="entry name" value="TYROSINE-PROTEIN KINASE TRANSMEMBRANE RECEPTOR ROR"/>
    <property type="match status" value="1"/>
</dbReference>
<dbReference type="Gene3D" id="3.30.200.20">
    <property type="entry name" value="Phosphorylase Kinase, domain 1"/>
    <property type="match status" value="1"/>
</dbReference>
<dbReference type="Gene3D" id="3.80.10.10">
    <property type="entry name" value="Ribonuclease Inhibitor"/>
    <property type="match status" value="1"/>
</dbReference>
<dbReference type="PROSITE" id="PS00107">
    <property type="entry name" value="PROTEIN_KINASE_ATP"/>
    <property type="match status" value="1"/>
</dbReference>
<evidence type="ECO:0000256" key="7">
    <source>
        <dbReference type="ARBA" id="ARBA00022777"/>
    </source>
</evidence>
<name>A0AAE1DHH5_9GAST</name>
<keyword evidence="3" id="KW-0433">Leucine-rich repeat</keyword>
<dbReference type="PROSITE" id="PS51450">
    <property type="entry name" value="LRR"/>
    <property type="match status" value="1"/>
</dbReference>
<keyword evidence="9" id="KW-0829">Tyrosine-protein kinase</keyword>
<dbReference type="SMART" id="SM01411">
    <property type="entry name" value="Ephrin_rec_like"/>
    <property type="match status" value="2"/>
</dbReference>
<dbReference type="Gene3D" id="2.10.50.10">
    <property type="entry name" value="Tumor Necrosis Factor Receptor, subunit A, domain 2"/>
    <property type="match status" value="1"/>
</dbReference>
<keyword evidence="2" id="KW-0597">Phosphoprotein</keyword>
<dbReference type="PROSITE" id="PS50011">
    <property type="entry name" value="PROTEIN_KINASE_DOM"/>
    <property type="match status" value="1"/>
</dbReference>
<dbReference type="PRINTS" id="PR00109">
    <property type="entry name" value="TYRKINASE"/>
</dbReference>
<dbReference type="GO" id="GO:0007169">
    <property type="term" value="P:cell surface receptor protein tyrosine kinase signaling pathway"/>
    <property type="evidence" value="ECO:0007669"/>
    <property type="project" value="TreeGrafter"/>
</dbReference>
<feature type="transmembrane region" description="Helical" evidence="13">
    <location>
        <begin position="386"/>
        <end position="407"/>
    </location>
</feature>
<sequence length="859" mass="96063">MDPYSVAISHPEQASLTNLSCLLLKSWCLSSHSPRDLSLNQLRSELARHESPFSTCLKLQRLVLSHCFISEIRVDTFSGLTQLGFLDLFDNNLVNIPDGALKDLTMLTSLNLHNNRILALSPKWPLPQSLKHLSVYNNSVSQVDQGVFDGLDLDYISLSSNPWRCDCDLVYLIHFVQSRLPVSNVGPTCATVTIVGGAKLSMSGDKSGKIRMWDIPTTELQCPPAADCHGRECDRCRKGLQRRVDERCVCMEGTQPATKMGTACEACPQHHFKSTSGNAKCHRCSPGSMAMQGPASMCACAAGYQNNAEGDCQKCPAGTYRLYGGVGPCLTCPASGARLPYAQAQCETHTLQITLHTVQDSETQPSGRELTQQKVPKSKDYTSSSVAVSAVCLALFGALLGAVFCLYRGRRNADFRFRGKVKQVQHSPPLVARVTYSSCEDSGLNGGLSVDVCSRQSDFRRTLCIREVGSMIGRGAFGQVFEASAYLSTQDKETTRVAIKKLKDMATTEEIKNFQLELEQMLNVGPHPNIIGLYGSVMHEGQLCIVMEYAELGDLLTYLRTDVSSPTQYVRVASNGRFIEQTTPEVQDNALLMMFAWQICKGMRHLEMHRYIHRDLAARNCLLTRGPVAKVSDFGLSKDAYELGHYKRVRKDRVPFKWLSPEALLWGQYSSKSDVWAFGILLWELYTFGGTPYPQVTTEQLREFHESGYRLSRPPACPEQLYRIMRCCWRDDARQRPSFKQLEQTLDVLIQRTKGREYLELNPHIRHSTLSFTTEDMDDKMTSVDFVRRHRRQVTYENQNDVEHVHINYTSIGHVTVDMVPSQSFPTSMGGSESETHSELNSKSTVTSGFQSMSSAQTK</sequence>
<keyword evidence="6 11" id="KW-0547">Nucleotide-binding</keyword>
<dbReference type="Pfam" id="PF13855">
    <property type="entry name" value="LRR_8"/>
    <property type="match status" value="1"/>
</dbReference>
<dbReference type="SMART" id="SM00369">
    <property type="entry name" value="LRR_TYP"/>
    <property type="match status" value="4"/>
</dbReference>
<keyword evidence="5" id="KW-0677">Repeat</keyword>
<evidence type="ECO:0000313" key="15">
    <source>
        <dbReference type="EMBL" id="KAK3769648.1"/>
    </source>
</evidence>
<dbReference type="GO" id="GO:0043235">
    <property type="term" value="C:receptor complex"/>
    <property type="evidence" value="ECO:0007669"/>
    <property type="project" value="TreeGrafter"/>
</dbReference>
<evidence type="ECO:0000256" key="11">
    <source>
        <dbReference type="PROSITE-ProRule" id="PRU10141"/>
    </source>
</evidence>
<keyword evidence="13" id="KW-0472">Membrane</keyword>
<dbReference type="GO" id="GO:0004714">
    <property type="term" value="F:transmembrane receptor protein tyrosine kinase activity"/>
    <property type="evidence" value="ECO:0007669"/>
    <property type="project" value="UniProtKB-EC"/>
</dbReference>
<comment type="catalytic activity">
    <reaction evidence="10">
        <text>L-tyrosyl-[protein] + ATP = O-phospho-L-tyrosyl-[protein] + ADP + H(+)</text>
        <dbReference type="Rhea" id="RHEA:10596"/>
        <dbReference type="Rhea" id="RHEA-COMP:10136"/>
        <dbReference type="Rhea" id="RHEA-COMP:20101"/>
        <dbReference type="ChEBI" id="CHEBI:15378"/>
        <dbReference type="ChEBI" id="CHEBI:30616"/>
        <dbReference type="ChEBI" id="CHEBI:46858"/>
        <dbReference type="ChEBI" id="CHEBI:61978"/>
        <dbReference type="ChEBI" id="CHEBI:456216"/>
        <dbReference type="EC" id="2.7.10.1"/>
    </reaction>
</comment>
<dbReference type="Gene3D" id="1.10.510.10">
    <property type="entry name" value="Transferase(Phosphotransferase) domain 1"/>
    <property type="match status" value="1"/>
</dbReference>
<evidence type="ECO:0000256" key="5">
    <source>
        <dbReference type="ARBA" id="ARBA00022737"/>
    </source>
</evidence>
<evidence type="ECO:0000256" key="1">
    <source>
        <dbReference type="ARBA" id="ARBA00004479"/>
    </source>
</evidence>
<feature type="compositionally biased region" description="Polar residues" evidence="12">
    <location>
        <begin position="841"/>
        <end position="859"/>
    </location>
</feature>
<dbReference type="AlphaFoldDB" id="A0AAE1DHH5"/>
<proteinExistence type="predicted"/>
<comment type="subcellular location">
    <subcellularLocation>
        <location evidence="1">Membrane</location>
        <topology evidence="1">Single-pass type I membrane protein</topology>
    </subcellularLocation>
</comment>
<dbReference type="PROSITE" id="PS00109">
    <property type="entry name" value="PROTEIN_KINASE_TYR"/>
    <property type="match status" value="1"/>
</dbReference>
<dbReference type="SMART" id="SM00219">
    <property type="entry name" value="TyrKc"/>
    <property type="match status" value="1"/>
</dbReference>
<evidence type="ECO:0000256" key="8">
    <source>
        <dbReference type="ARBA" id="ARBA00022840"/>
    </source>
</evidence>
<dbReference type="InterPro" id="IPR003591">
    <property type="entry name" value="Leu-rich_rpt_typical-subtyp"/>
</dbReference>
<keyword evidence="7" id="KW-0418">Kinase</keyword>
<feature type="region of interest" description="Disordered" evidence="12">
    <location>
        <begin position="823"/>
        <end position="859"/>
    </location>
</feature>
<dbReference type="InterPro" id="IPR000719">
    <property type="entry name" value="Prot_kinase_dom"/>
</dbReference>
<keyword evidence="16" id="KW-1185">Reference proteome</keyword>
<reference evidence="15" key="1">
    <citation type="journal article" date="2023" name="G3 (Bethesda)">
        <title>A reference genome for the long-term kleptoplast-retaining sea slug Elysia crispata morphotype clarki.</title>
        <authorList>
            <person name="Eastman K.E."/>
            <person name="Pendleton A.L."/>
            <person name="Shaikh M.A."/>
            <person name="Suttiyut T."/>
            <person name="Ogas R."/>
            <person name="Tomko P."/>
            <person name="Gavelis G."/>
            <person name="Widhalm J.R."/>
            <person name="Wisecaver J.H."/>
        </authorList>
    </citation>
    <scope>NUCLEOTIDE SEQUENCE</scope>
    <source>
        <strain evidence="15">ECLA1</strain>
    </source>
</reference>
<evidence type="ECO:0000256" key="13">
    <source>
        <dbReference type="SAM" id="Phobius"/>
    </source>
</evidence>
<organism evidence="15 16">
    <name type="scientific">Elysia crispata</name>
    <name type="common">lettuce slug</name>
    <dbReference type="NCBI Taxonomy" id="231223"/>
    <lineage>
        <taxon>Eukaryota</taxon>
        <taxon>Metazoa</taxon>
        <taxon>Spiralia</taxon>
        <taxon>Lophotrochozoa</taxon>
        <taxon>Mollusca</taxon>
        <taxon>Gastropoda</taxon>
        <taxon>Heterobranchia</taxon>
        <taxon>Euthyneura</taxon>
        <taxon>Panpulmonata</taxon>
        <taxon>Sacoglossa</taxon>
        <taxon>Placobranchoidea</taxon>
        <taxon>Plakobranchidae</taxon>
        <taxon>Elysia</taxon>
    </lineage>
</organism>
<dbReference type="EMBL" id="JAWDGP010003892">
    <property type="protein sequence ID" value="KAK3769648.1"/>
    <property type="molecule type" value="Genomic_DNA"/>
</dbReference>
<comment type="caution">
    <text evidence="15">The sequence shown here is derived from an EMBL/GenBank/DDBJ whole genome shotgun (WGS) entry which is preliminary data.</text>
</comment>
<evidence type="ECO:0000256" key="2">
    <source>
        <dbReference type="ARBA" id="ARBA00022553"/>
    </source>
</evidence>
<dbReference type="InterPro" id="IPR001245">
    <property type="entry name" value="Ser-Thr/Tyr_kinase_cat_dom"/>
</dbReference>
<dbReference type="GO" id="GO:0005524">
    <property type="term" value="F:ATP binding"/>
    <property type="evidence" value="ECO:0007669"/>
    <property type="project" value="UniProtKB-UniRule"/>
</dbReference>
<dbReference type="Proteomes" id="UP001283361">
    <property type="component" value="Unassembled WGS sequence"/>
</dbReference>
<keyword evidence="13" id="KW-0812">Transmembrane</keyword>
<accession>A0AAE1DHH5</accession>
<feature type="compositionally biased region" description="Polar residues" evidence="12">
    <location>
        <begin position="823"/>
        <end position="833"/>
    </location>
</feature>
<evidence type="ECO:0000256" key="9">
    <source>
        <dbReference type="ARBA" id="ARBA00023137"/>
    </source>
</evidence>
<gene>
    <name evidence="15" type="ORF">RRG08_004900</name>
</gene>
<dbReference type="FunFam" id="1.10.510.10:FF:000554">
    <property type="entry name" value="Predicted protein"/>
    <property type="match status" value="1"/>
</dbReference>
<dbReference type="SUPFAM" id="SSF52058">
    <property type="entry name" value="L domain-like"/>
    <property type="match status" value="1"/>
</dbReference>
<dbReference type="InterPro" id="IPR032675">
    <property type="entry name" value="LRR_dom_sf"/>
</dbReference>
<dbReference type="GO" id="GO:0005886">
    <property type="term" value="C:plasma membrane"/>
    <property type="evidence" value="ECO:0007669"/>
    <property type="project" value="TreeGrafter"/>
</dbReference>
<feature type="domain" description="Protein kinase" evidence="14">
    <location>
        <begin position="466"/>
        <end position="750"/>
    </location>
</feature>
<evidence type="ECO:0000256" key="10">
    <source>
        <dbReference type="ARBA" id="ARBA00051243"/>
    </source>
</evidence>
<dbReference type="SUPFAM" id="SSF56112">
    <property type="entry name" value="Protein kinase-like (PK-like)"/>
    <property type="match status" value="1"/>
</dbReference>
<evidence type="ECO:0000256" key="4">
    <source>
        <dbReference type="ARBA" id="ARBA00022679"/>
    </source>
</evidence>
<dbReference type="InterPro" id="IPR009030">
    <property type="entry name" value="Growth_fac_rcpt_cys_sf"/>
</dbReference>
<dbReference type="InterPro" id="IPR017441">
    <property type="entry name" value="Protein_kinase_ATP_BS"/>
</dbReference>
<protein>
    <recommendedName>
        <fullName evidence="14">Protein kinase domain-containing protein</fullName>
    </recommendedName>
</protein>
<evidence type="ECO:0000259" key="14">
    <source>
        <dbReference type="PROSITE" id="PS50011"/>
    </source>
</evidence>
<evidence type="ECO:0000256" key="3">
    <source>
        <dbReference type="ARBA" id="ARBA00022614"/>
    </source>
</evidence>
<dbReference type="InterPro" id="IPR008266">
    <property type="entry name" value="Tyr_kinase_AS"/>
</dbReference>
<dbReference type="Pfam" id="PF07714">
    <property type="entry name" value="PK_Tyr_Ser-Thr"/>
    <property type="match status" value="1"/>
</dbReference>
<evidence type="ECO:0000256" key="6">
    <source>
        <dbReference type="ARBA" id="ARBA00022741"/>
    </source>
</evidence>
<dbReference type="InterPro" id="IPR011009">
    <property type="entry name" value="Kinase-like_dom_sf"/>
</dbReference>
<dbReference type="CDD" id="cd00192">
    <property type="entry name" value="PTKc"/>
    <property type="match status" value="1"/>
</dbReference>
<dbReference type="SUPFAM" id="SSF57184">
    <property type="entry name" value="Growth factor receptor domain"/>
    <property type="match status" value="1"/>
</dbReference>
<dbReference type="InterPro" id="IPR001611">
    <property type="entry name" value="Leu-rich_rpt"/>
</dbReference>
<dbReference type="PANTHER" id="PTHR24416">
    <property type="entry name" value="TYROSINE-PROTEIN KINASE RECEPTOR"/>
    <property type="match status" value="1"/>
</dbReference>
<evidence type="ECO:0000256" key="12">
    <source>
        <dbReference type="SAM" id="MobiDB-lite"/>
    </source>
</evidence>
<dbReference type="InterPro" id="IPR050122">
    <property type="entry name" value="RTK"/>
</dbReference>
<dbReference type="InterPro" id="IPR020635">
    <property type="entry name" value="Tyr_kinase_cat_dom"/>
</dbReference>